<dbReference type="Gene3D" id="3.90.1150.10">
    <property type="entry name" value="Aspartate Aminotransferase, domain 1"/>
    <property type="match status" value="1"/>
</dbReference>
<name>A0A916U3F5_9SPHI</name>
<proteinExistence type="predicted"/>
<dbReference type="SUPFAM" id="SSF53383">
    <property type="entry name" value="PLP-dependent transferases"/>
    <property type="match status" value="1"/>
</dbReference>
<evidence type="ECO:0000313" key="1">
    <source>
        <dbReference type="EMBL" id="GGC59198.1"/>
    </source>
</evidence>
<evidence type="ECO:0000313" key="2">
    <source>
        <dbReference type="Proteomes" id="UP000651668"/>
    </source>
</evidence>
<dbReference type="EMBL" id="BMIL01000003">
    <property type="protein sequence ID" value="GGC59198.1"/>
    <property type="molecule type" value="Genomic_DNA"/>
</dbReference>
<dbReference type="InterPro" id="IPR015422">
    <property type="entry name" value="PyrdxlP-dep_Trfase_small"/>
</dbReference>
<evidence type="ECO:0008006" key="3">
    <source>
        <dbReference type="Google" id="ProtNLM"/>
    </source>
</evidence>
<sequence>MPHLTQTVKTMGGYMGLQLPEGKPYYTNLIKLNTARNSLEYILVTRGYTTIYLPYFTCEVLLEPIRRLKLDYHFYKIDADMDPIIDFEVDDQSCMLYTNYFGVKTATVRQLSQTQKNLIIDNAQAFYAQPIPGIDTFYSCRKFFGVPDGAYLYTTSQERLTLQRDTSVDRVSHLIKALDLNIEAGYADYVQNNDVLIDNEIREMSQFTQKVLEGIDYDHCATMRKQNFWFLHEQLGHLNAFKMPFDSDDTPMVYPLLVQQPDLKAKLIARKIFIPTYWPNVYQWTLPDALEYQLTQNIVSLPIDQRYSIDDMKYMADVVKSLLTND</sequence>
<dbReference type="AlphaFoldDB" id="A0A916U3F5"/>
<dbReference type="Proteomes" id="UP000651668">
    <property type="component" value="Unassembled WGS sequence"/>
</dbReference>
<reference evidence="1" key="1">
    <citation type="journal article" date="2014" name="Int. J. Syst. Evol. Microbiol.">
        <title>Complete genome sequence of Corynebacterium casei LMG S-19264T (=DSM 44701T), isolated from a smear-ripened cheese.</title>
        <authorList>
            <consortium name="US DOE Joint Genome Institute (JGI-PGF)"/>
            <person name="Walter F."/>
            <person name="Albersmeier A."/>
            <person name="Kalinowski J."/>
            <person name="Ruckert C."/>
        </authorList>
    </citation>
    <scope>NUCLEOTIDE SEQUENCE</scope>
    <source>
        <strain evidence="1">CGMCC 1.15343</strain>
    </source>
</reference>
<dbReference type="InterPro" id="IPR015424">
    <property type="entry name" value="PyrdxlP-dep_Trfase"/>
</dbReference>
<organism evidence="1 2">
    <name type="scientific">Pedobacter quisquiliarum</name>
    <dbReference type="NCBI Taxonomy" id="1834438"/>
    <lineage>
        <taxon>Bacteria</taxon>
        <taxon>Pseudomonadati</taxon>
        <taxon>Bacteroidota</taxon>
        <taxon>Sphingobacteriia</taxon>
        <taxon>Sphingobacteriales</taxon>
        <taxon>Sphingobacteriaceae</taxon>
        <taxon>Pedobacter</taxon>
    </lineage>
</organism>
<keyword evidence="2" id="KW-1185">Reference proteome</keyword>
<dbReference type="RefSeq" id="WP_188625853.1">
    <property type="nucleotide sequence ID" value="NZ_BMIL01000003.1"/>
</dbReference>
<protein>
    <recommendedName>
        <fullName evidence="3">dTDP-4-amino-4,6-dideoxygalactose transaminase</fullName>
    </recommendedName>
</protein>
<gene>
    <name evidence="1" type="ORF">GCM10011387_11020</name>
</gene>
<comment type="caution">
    <text evidence="1">The sequence shown here is derived from an EMBL/GenBank/DDBJ whole genome shotgun (WGS) entry which is preliminary data.</text>
</comment>
<accession>A0A916U3F5</accession>
<reference evidence="1" key="2">
    <citation type="submission" date="2020-09" db="EMBL/GenBank/DDBJ databases">
        <authorList>
            <person name="Sun Q."/>
            <person name="Zhou Y."/>
        </authorList>
    </citation>
    <scope>NUCLEOTIDE SEQUENCE</scope>
    <source>
        <strain evidence="1">CGMCC 1.15343</strain>
    </source>
</reference>